<dbReference type="GO" id="GO:0033185">
    <property type="term" value="C:dolichol-phosphate-mannose synthase complex"/>
    <property type="evidence" value="ECO:0007669"/>
    <property type="project" value="TreeGrafter"/>
</dbReference>
<organism evidence="8 9">
    <name type="scientific">Bugula neritina</name>
    <name type="common">Brown bryozoan</name>
    <name type="synonym">Sertularia neritina</name>
    <dbReference type="NCBI Taxonomy" id="10212"/>
    <lineage>
        <taxon>Eukaryota</taxon>
        <taxon>Metazoa</taxon>
        <taxon>Spiralia</taxon>
        <taxon>Lophotrochozoa</taxon>
        <taxon>Bryozoa</taxon>
        <taxon>Gymnolaemata</taxon>
        <taxon>Cheilostomatida</taxon>
        <taxon>Flustrina</taxon>
        <taxon>Buguloidea</taxon>
        <taxon>Bugulidae</taxon>
        <taxon>Bugula</taxon>
    </lineage>
</organism>
<dbReference type="UniPathway" id="UPA00378"/>
<keyword evidence="3 7" id="KW-0812">Transmembrane</keyword>
<comment type="subcellular location">
    <subcellularLocation>
        <location evidence="1 7">Endoplasmic reticulum membrane</location>
        <topology evidence="1 7">Multi-pass membrane protein</topology>
    </subcellularLocation>
</comment>
<evidence type="ECO:0000313" key="8">
    <source>
        <dbReference type="EMBL" id="KAF6016964.1"/>
    </source>
</evidence>
<dbReference type="PANTHER" id="PTHR16433">
    <property type="entry name" value="DOLICHOL-PHOSPHATE MANNOSYLTRANSFERASE SUBUNIT 3"/>
    <property type="match status" value="1"/>
</dbReference>
<comment type="similarity">
    <text evidence="2 7">Belongs to the DPM3 family.</text>
</comment>
<reference evidence="8" key="1">
    <citation type="submission" date="2020-06" db="EMBL/GenBank/DDBJ databases">
        <title>Draft genome of Bugula neritina, a colonial animal packing powerful symbionts and potential medicines.</title>
        <authorList>
            <person name="Rayko M."/>
        </authorList>
    </citation>
    <scope>NUCLEOTIDE SEQUENCE [LARGE SCALE GENOMIC DNA]</scope>
    <source>
        <strain evidence="8">Kwan_BN1</strain>
    </source>
</reference>
<evidence type="ECO:0000256" key="1">
    <source>
        <dbReference type="ARBA" id="ARBA00004477"/>
    </source>
</evidence>
<accession>A0A7J7IU92</accession>
<comment type="caution">
    <text evidence="7">Lacks conserved residue(s) required for the propagation of feature annotation.</text>
</comment>
<sequence>MTKLQQWLAAAMVFMAIWYGLLSDKVQLDVPYIYKQLLPIICVGIFGIVSACIVLYRTFTFNNCDEAAVELRSQIEDAKKYLKEKGLVLDS</sequence>
<name>A0A7J7IU92_BUGNE</name>
<gene>
    <name evidence="8" type="ORF">EB796_024726</name>
</gene>
<dbReference type="EMBL" id="VXIV02003446">
    <property type="protein sequence ID" value="KAF6016964.1"/>
    <property type="molecule type" value="Genomic_DNA"/>
</dbReference>
<comment type="caution">
    <text evidence="8">The sequence shown here is derived from an EMBL/GenBank/DDBJ whole genome shotgun (WGS) entry which is preliminary data.</text>
</comment>
<comment type="pathway">
    <text evidence="7">Protein modification; protein glycosylation.</text>
</comment>
<evidence type="ECO:0000256" key="4">
    <source>
        <dbReference type="ARBA" id="ARBA00022824"/>
    </source>
</evidence>
<keyword evidence="6 7" id="KW-0472">Membrane</keyword>
<protein>
    <recommendedName>
        <fullName evidence="7">Dolichol-phosphate mannosyltransferase subunit 3</fullName>
    </recommendedName>
</protein>
<dbReference type="Pfam" id="PF08285">
    <property type="entry name" value="DPM3"/>
    <property type="match status" value="1"/>
</dbReference>
<keyword evidence="9" id="KW-1185">Reference proteome</keyword>
<dbReference type="GO" id="GO:0005789">
    <property type="term" value="C:endoplasmic reticulum membrane"/>
    <property type="evidence" value="ECO:0007669"/>
    <property type="project" value="UniProtKB-SubCell"/>
</dbReference>
<keyword evidence="4 7" id="KW-0256">Endoplasmic reticulum</keyword>
<evidence type="ECO:0000313" key="9">
    <source>
        <dbReference type="Proteomes" id="UP000593567"/>
    </source>
</evidence>
<dbReference type="Proteomes" id="UP000593567">
    <property type="component" value="Unassembled WGS sequence"/>
</dbReference>
<dbReference type="AlphaFoldDB" id="A0A7J7IU92"/>
<dbReference type="InterPro" id="IPR013174">
    <property type="entry name" value="DPM3"/>
</dbReference>
<dbReference type="PANTHER" id="PTHR16433:SF0">
    <property type="entry name" value="DOLICHOL-PHOSPHATE MANNOSYLTRANSFERASE SUBUNIT 3"/>
    <property type="match status" value="1"/>
</dbReference>
<evidence type="ECO:0000256" key="7">
    <source>
        <dbReference type="RuleBase" id="RU365085"/>
    </source>
</evidence>
<comment type="subunit">
    <text evidence="7">Component of the dolichol-phosphate mannose (DPM) synthase complex.</text>
</comment>
<comment type="function">
    <text evidence="7">Stabilizer subunit of the dolichol-phosphate mannose (DPM) synthase complex; tethers catalytic subunit to the ER.</text>
</comment>
<evidence type="ECO:0000256" key="3">
    <source>
        <dbReference type="ARBA" id="ARBA00022692"/>
    </source>
</evidence>
<keyword evidence="5 7" id="KW-1133">Transmembrane helix</keyword>
<proteinExistence type="inferred from homology"/>
<evidence type="ECO:0000256" key="6">
    <source>
        <dbReference type="ARBA" id="ARBA00023136"/>
    </source>
</evidence>
<evidence type="ECO:0000256" key="2">
    <source>
        <dbReference type="ARBA" id="ARBA00010430"/>
    </source>
</evidence>
<dbReference type="GO" id="GO:0006506">
    <property type="term" value="P:GPI anchor biosynthetic process"/>
    <property type="evidence" value="ECO:0007669"/>
    <property type="project" value="TreeGrafter"/>
</dbReference>
<feature type="transmembrane region" description="Helical" evidence="7">
    <location>
        <begin position="33"/>
        <end position="56"/>
    </location>
</feature>
<evidence type="ECO:0000256" key="5">
    <source>
        <dbReference type="ARBA" id="ARBA00022989"/>
    </source>
</evidence>
<dbReference type="OrthoDB" id="2014333at2759"/>